<dbReference type="EMBL" id="PPTA01000026">
    <property type="protein sequence ID" value="TFA97859.1"/>
    <property type="molecule type" value="Genomic_DNA"/>
</dbReference>
<accession>A0ABY2GPN7</accession>
<comment type="caution">
    <text evidence="1">The sequence shown here is derived from an EMBL/GenBank/DDBJ whole genome shotgun (WGS) entry which is preliminary data.</text>
</comment>
<organism evidence="1 2">
    <name type="scientific">Trichoderma ghanense</name>
    <dbReference type="NCBI Taxonomy" id="65468"/>
    <lineage>
        <taxon>Eukaryota</taxon>
        <taxon>Fungi</taxon>
        <taxon>Dikarya</taxon>
        <taxon>Ascomycota</taxon>
        <taxon>Pezizomycotina</taxon>
        <taxon>Sordariomycetes</taxon>
        <taxon>Hypocreomycetidae</taxon>
        <taxon>Hypocreales</taxon>
        <taxon>Hypocreaceae</taxon>
        <taxon>Trichoderma</taxon>
    </lineage>
</organism>
<evidence type="ECO:0000313" key="1">
    <source>
        <dbReference type="EMBL" id="TFA97859.1"/>
    </source>
</evidence>
<gene>
    <name evidence="1" type="ORF">CCMA1212_010427</name>
</gene>
<evidence type="ECO:0000313" key="2">
    <source>
        <dbReference type="Proteomes" id="UP001642720"/>
    </source>
</evidence>
<dbReference type="RefSeq" id="XP_073554061.1">
    <property type="nucleotide sequence ID" value="XM_073707474.1"/>
</dbReference>
<dbReference type="Proteomes" id="UP001642720">
    <property type="component" value="Unassembled WGS sequence"/>
</dbReference>
<dbReference type="GeneID" id="300581924"/>
<keyword evidence="2" id="KW-1185">Reference proteome</keyword>
<proteinExistence type="predicted"/>
<reference evidence="1 2" key="1">
    <citation type="submission" date="2018-01" db="EMBL/GenBank/DDBJ databases">
        <title>Genome characterization of the sugarcane-associated fungus Trichoderma ghanense CCMA-1212 and their application in lignocelulose bioconversion.</title>
        <authorList>
            <person name="Steindorff A.S."/>
            <person name="Mendes T.D."/>
            <person name="Vilela E.S.D."/>
            <person name="Rodrigues D.S."/>
            <person name="Formighieri E.F."/>
            <person name="Melo I.S."/>
            <person name="Favaro L.C.L."/>
        </authorList>
    </citation>
    <scope>NUCLEOTIDE SEQUENCE [LARGE SCALE GENOMIC DNA]</scope>
    <source>
        <strain evidence="1 2">CCMA-1212</strain>
    </source>
</reference>
<name>A0ABY2GPN7_9HYPO</name>
<protein>
    <submittedName>
        <fullName evidence="1">Uncharacterized protein</fullName>
    </submittedName>
</protein>
<sequence>MPVRPSIQPSLYEYIVGLQHLNLRASVRHNFHGNITVAENMAASMAICNQVRDPLVMYNVYNGFAGCENVVYCVNDNFLPQYSQIVNDDRPHKLTDRSSGDPTNWPLYPRDVFSPRQSLVKATVTPSSVNKPCVWPNARRPKEASGRHENQLNEPSTLNHACLISCQSAMRSYKRHNTAKAADNRVDGRPGEQMTVKIRLTCPPDLAGSVRAGVIP</sequence>